<organism evidence="1 2">
    <name type="scientific">Streptomyces niveiscabiei</name>
    <dbReference type="NCBI Taxonomy" id="164115"/>
    <lineage>
        <taxon>Bacteria</taxon>
        <taxon>Bacillati</taxon>
        <taxon>Actinomycetota</taxon>
        <taxon>Actinomycetes</taxon>
        <taxon>Kitasatosporales</taxon>
        <taxon>Streptomycetaceae</taxon>
        <taxon>Streptomyces</taxon>
    </lineage>
</organism>
<sequence length="115" mass="12357">MATRTTTTTAHWVVNAATPAVRDTPRDARDLIDSLVGHGLAVRDPFGGLTVQPGTNRLVGPGRHPDRRLYALGDLTHGSLYVTFGIPVVTPLADRIARTIAHDHEETPAGHHRAS</sequence>
<name>A0ABW9HGQ7_9ACTN</name>
<dbReference type="Proteomes" id="UP001631957">
    <property type="component" value="Unassembled WGS sequence"/>
</dbReference>
<reference evidence="1 2" key="1">
    <citation type="submission" date="2024-12" db="EMBL/GenBank/DDBJ databases">
        <title>Forecasting of Potato common scab and diversities of Pathogenic streptomyces spp. in china.</title>
        <authorList>
            <person name="Handique U."/>
            <person name="Wu J."/>
        </authorList>
    </citation>
    <scope>NUCLEOTIDE SEQUENCE [LARGE SCALE GENOMIC DNA]</scope>
    <source>
        <strain evidence="1 2">ZRIMU1530</strain>
    </source>
</reference>
<proteinExistence type="predicted"/>
<comment type="caution">
    <text evidence="1">The sequence shown here is derived from an EMBL/GenBank/DDBJ whole genome shotgun (WGS) entry which is preliminary data.</text>
</comment>
<protein>
    <submittedName>
        <fullName evidence="1">Uncharacterized protein</fullName>
    </submittedName>
</protein>
<accession>A0ABW9HGQ7</accession>
<evidence type="ECO:0000313" key="1">
    <source>
        <dbReference type="EMBL" id="MFM9607237.1"/>
    </source>
</evidence>
<dbReference type="RefSeq" id="WP_409120035.1">
    <property type="nucleotide sequence ID" value="NZ_JBJVNI010000001.1"/>
</dbReference>
<evidence type="ECO:0000313" key="2">
    <source>
        <dbReference type="Proteomes" id="UP001631957"/>
    </source>
</evidence>
<keyword evidence="2" id="KW-1185">Reference proteome</keyword>
<gene>
    <name evidence="1" type="ORF">ACKI18_00770</name>
</gene>
<dbReference type="EMBL" id="JBJVNI010000001">
    <property type="protein sequence ID" value="MFM9607237.1"/>
    <property type="molecule type" value="Genomic_DNA"/>
</dbReference>